<dbReference type="GO" id="GO:0006606">
    <property type="term" value="P:protein import into nucleus"/>
    <property type="evidence" value="ECO:0000318"/>
    <property type="project" value="GO_Central"/>
</dbReference>
<dbReference type="Proteomes" id="UP000015101">
    <property type="component" value="Unassembled WGS sequence"/>
</dbReference>
<reference evidence="12" key="1">
    <citation type="submission" date="2012-12" db="EMBL/GenBank/DDBJ databases">
        <authorList>
            <person name="Hellsten U."/>
            <person name="Grimwood J."/>
            <person name="Chapman J.A."/>
            <person name="Shapiro H."/>
            <person name="Aerts A."/>
            <person name="Otillar R.P."/>
            <person name="Terry A.Y."/>
            <person name="Boore J.L."/>
            <person name="Simakov O."/>
            <person name="Marletaz F."/>
            <person name="Cho S.-J."/>
            <person name="Edsinger-Gonzales E."/>
            <person name="Havlak P."/>
            <person name="Kuo D.-H."/>
            <person name="Larsson T."/>
            <person name="Lv J."/>
            <person name="Arendt D."/>
            <person name="Savage R."/>
            <person name="Osoegawa K."/>
            <person name="de Jong P."/>
            <person name="Lindberg D.R."/>
            <person name="Seaver E.C."/>
            <person name="Weisblat D.A."/>
            <person name="Putnam N.H."/>
            <person name="Grigoriev I.V."/>
            <person name="Rokhsar D.S."/>
        </authorList>
    </citation>
    <scope>NUCLEOTIDE SEQUENCE</scope>
</reference>
<dbReference type="Pfam" id="PF07575">
    <property type="entry name" value="Nucleopor_Nup85"/>
    <property type="match status" value="1"/>
</dbReference>
<dbReference type="GO" id="GO:0031080">
    <property type="term" value="C:nuclear pore outer ring"/>
    <property type="evidence" value="ECO:0000318"/>
    <property type="project" value="GO_Central"/>
</dbReference>
<evidence type="ECO:0000256" key="7">
    <source>
        <dbReference type="ARBA" id="ARBA00023132"/>
    </source>
</evidence>
<evidence type="ECO:0000256" key="3">
    <source>
        <dbReference type="ARBA" id="ARBA00022448"/>
    </source>
</evidence>
<dbReference type="FunCoup" id="T1FMQ8">
    <property type="interactions" value="1736"/>
</dbReference>
<keyword evidence="6 9" id="KW-0811">Translocation</keyword>
<dbReference type="GO" id="GO:0031965">
    <property type="term" value="C:nuclear membrane"/>
    <property type="evidence" value="ECO:0007669"/>
    <property type="project" value="UniProtKB-UniRule"/>
</dbReference>
<dbReference type="GO" id="GO:0045893">
    <property type="term" value="P:positive regulation of DNA-templated transcription"/>
    <property type="evidence" value="ECO:0000318"/>
    <property type="project" value="GO_Central"/>
</dbReference>
<protein>
    <recommendedName>
        <fullName evidence="9">Nuclear pore complex protein Nup85</fullName>
    </recommendedName>
</protein>
<evidence type="ECO:0000256" key="9">
    <source>
        <dbReference type="RuleBase" id="RU365073"/>
    </source>
</evidence>
<dbReference type="EnsemblMetazoa" id="HelroT185380">
    <property type="protein sequence ID" value="HelroP185380"/>
    <property type="gene ID" value="HelroG185380"/>
</dbReference>
<sequence length="590" mass="68599">MQQEEMRVVLCESRLIFLNVQSEFGTGRHEDMAEKMRSNKLLAYSRQYRSTIKACTIHLQSLLRFSKDDNHNRIMIGQLELMEMTELLWSLAEIIFIDQLGHQSGRYIVSQLMDWFQMKFYDGDNKVNRVIKSELYDKHHLYWDALYSLVCLARIEEARHLLSLHSSSHTEPFRTMDLLLSKMPIYKHGQYSQQEFSLKWRQWHLVCEEQDEDGTFSVDDKLSDLCKLLAGQDQMFTKLRDSLGTWYCMLICRLFYQSPLCEATDLKMHVQFCIDQYGGNLGLTDWDNIILSIIMMDIREALCIASTTFPNWWFVCHLTDLLQHSGHIDDKPAGFGSNLREFFILEYASSLVSCPSLRDTAIGYYSSCPAYGKAHIGDLVLRDSLESTLKVEKLLHTCNKYQLESDANIICRSFSLKWLQKKQYANALIWAVRSKDTNFTASIVKKLLAIDAITMGNILERWEVIADIGGTVHFNIQLTILTKLVEYKRLLDDGNLGGAINILIVLLKEAVIHHEFFQLLLGETMSLLEKDDIQLTSDELFKLNEYVQEYRDALRFRRIKADVKLLGRMNDSFEKVHQRLTNQIAACYLR</sequence>
<evidence type="ECO:0000256" key="1">
    <source>
        <dbReference type="ARBA" id="ARBA00004567"/>
    </source>
</evidence>
<dbReference type="KEGG" id="hro:HELRODRAFT_185380"/>
<keyword evidence="8 9" id="KW-0539">Nucleus</keyword>
<keyword evidence="9" id="KW-0472">Membrane</keyword>
<dbReference type="OrthoDB" id="17644at2759"/>
<reference evidence="10 12" key="2">
    <citation type="journal article" date="2013" name="Nature">
        <title>Insights into bilaterian evolution from three spiralian genomes.</title>
        <authorList>
            <person name="Simakov O."/>
            <person name="Marletaz F."/>
            <person name="Cho S.J."/>
            <person name="Edsinger-Gonzales E."/>
            <person name="Havlak P."/>
            <person name="Hellsten U."/>
            <person name="Kuo D.H."/>
            <person name="Larsson T."/>
            <person name="Lv J."/>
            <person name="Arendt D."/>
            <person name="Savage R."/>
            <person name="Osoegawa K."/>
            <person name="de Jong P."/>
            <person name="Grimwood J."/>
            <person name="Chapman J.A."/>
            <person name="Shapiro H."/>
            <person name="Aerts A."/>
            <person name="Otillar R.P."/>
            <person name="Terry A.Y."/>
            <person name="Boore J.L."/>
            <person name="Grigoriev I.V."/>
            <person name="Lindberg D.R."/>
            <person name="Seaver E.C."/>
            <person name="Weisblat D.A."/>
            <person name="Putnam N.H."/>
            <person name="Rokhsar D.S."/>
        </authorList>
    </citation>
    <scope>NUCLEOTIDE SEQUENCE</scope>
</reference>
<dbReference type="EMBL" id="AMQM01003081">
    <property type="status" value="NOT_ANNOTATED_CDS"/>
    <property type="molecule type" value="Genomic_DNA"/>
</dbReference>
<dbReference type="EMBL" id="KB096023">
    <property type="protein sequence ID" value="ESO08853.1"/>
    <property type="molecule type" value="Genomic_DNA"/>
</dbReference>
<keyword evidence="3 9" id="KW-0813">Transport</keyword>
<keyword evidence="7 9" id="KW-0906">Nuclear pore complex</keyword>
<dbReference type="OMA" id="ELMEWLN"/>
<accession>T1FMQ8</accession>
<comment type="subunit">
    <text evidence="9">Component of the nuclear pore complex (NPC).</text>
</comment>
<evidence type="ECO:0000256" key="5">
    <source>
        <dbReference type="ARBA" id="ARBA00022927"/>
    </source>
</evidence>
<evidence type="ECO:0000256" key="4">
    <source>
        <dbReference type="ARBA" id="ARBA00022816"/>
    </source>
</evidence>
<keyword evidence="4 9" id="KW-0509">mRNA transport</keyword>
<dbReference type="eggNOG" id="KOG2271">
    <property type="taxonomic scope" value="Eukaryota"/>
</dbReference>
<gene>
    <name evidence="11" type="primary">20210107</name>
    <name evidence="10" type="ORF">HELRODRAFT_185380</name>
</gene>
<dbReference type="InParanoid" id="T1FMQ8"/>
<name>T1FMQ8_HELRO</name>
<dbReference type="AlphaFoldDB" id="T1FMQ8"/>
<dbReference type="HOGENOM" id="CLU_027342_0_0_1"/>
<dbReference type="PANTHER" id="PTHR13373:SF21">
    <property type="entry name" value="NUCLEAR PORE COMPLEX PROTEIN NUP85"/>
    <property type="match status" value="1"/>
</dbReference>
<dbReference type="RefSeq" id="XP_009012875.1">
    <property type="nucleotide sequence ID" value="XM_009014627.1"/>
</dbReference>
<evidence type="ECO:0000313" key="11">
    <source>
        <dbReference type="EnsemblMetazoa" id="HelroP185380"/>
    </source>
</evidence>
<dbReference type="InterPro" id="IPR011502">
    <property type="entry name" value="Nucleoporin_Nup85"/>
</dbReference>
<proteinExistence type="inferred from homology"/>
<organism evidence="11 12">
    <name type="scientific">Helobdella robusta</name>
    <name type="common">Californian leech</name>
    <dbReference type="NCBI Taxonomy" id="6412"/>
    <lineage>
        <taxon>Eukaryota</taxon>
        <taxon>Metazoa</taxon>
        <taxon>Spiralia</taxon>
        <taxon>Lophotrochozoa</taxon>
        <taxon>Annelida</taxon>
        <taxon>Clitellata</taxon>
        <taxon>Hirudinea</taxon>
        <taxon>Rhynchobdellida</taxon>
        <taxon>Glossiphoniidae</taxon>
        <taxon>Helobdella</taxon>
    </lineage>
</organism>
<evidence type="ECO:0000313" key="12">
    <source>
        <dbReference type="Proteomes" id="UP000015101"/>
    </source>
</evidence>
<keyword evidence="5 9" id="KW-0653">Protein transport</keyword>
<comment type="similarity">
    <text evidence="2 9">Belongs to the nucleoporin Nup85 family.</text>
</comment>
<keyword evidence="12" id="KW-1185">Reference proteome</keyword>
<dbReference type="GO" id="GO:0006406">
    <property type="term" value="P:mRNA export from nucleus"/>
    <property type="evidence" value="ECO:0000318"/>
    <property type="project" value="GO_Central"/>
</dbReference>
<evidence type="ECO:0000313" key="10">
    <source>
        <dbReference type="EMBL" id="ESO08853.1"/>
    </source>
</evidence>
<comment type="function">
    <text evidence="9">Functions as a component of the nuclear pore complex (NPC).</text>
</comment>
<dbReference type="PANTHER" id="PTHR13373">
    <property type="entry name" value="FROUNT PROTEIN-RELATED"/>
    <property type="match status" value="1"/>
</dbReference>
<reference evidence="11" key="3">
    <citation type="submission" date="2015-06" db="UniProtKB">
        <authorList>
            <consortium name="EnsemblMetazoa"/>
        </authorList>
    </citation>
    <scope>IDENTIFICATION</scope>
</reference>
<dbReference type="GO" id="GO:0017056">
    <property type="term" value="F:structural constituent of nuclear pore"/>
    <property type="evidence" value="ECO:0000318"/>
    <property type="project" value="GO_Central"/>
</dbReference>
<dbReference type="STRING" id="6412.T1FMQ8"/>
<comment type="subcellular location">
    <subcellularLocation>
        <location evidence="1 9">Nucleus</location>
        <location evidence="1 9">Nuclear pore complex</location>
    </subcellularLocation>
</comment>
<dbReference type="CTD" id="20210107"/>
<evidence type="ECO:0000256" key="2">
    <source>
        <dbReference type="ARBA" id="ARBA00005573"/>
    </source>
</evidence>
<dbReference type="GeneID" id="20210107"/>
<evidence type="ECO:0000256" key="8">
    <source>
        <dbReference type="ARBA" id="ARBA00023242"/>
    </source>
</evidence>
<evidence type="ECO:0000256" key="6">
    <source>
        <dbReference type="ARBA" id="ARBA00023010"/>
    </source>
</evidence>